<dbReference type="InterPro" id="IPR000086">
    <property type="entry name" value="NUDIX_hydrolase_dom"/>
</dbReference>
<proteinExistence type="predicted"/>
<dbReference type="Gene3D" id="3.90.79.10">
    <property type="entry name" value="Nucleoside Triphosphate Pyrophosphohydrolase"/>
    <property type="match status" value="1"/>
</dbReference>
<dbReference type="GO" id="GO:0080041">
    <property type="term" value="F:ADP-ribose pyrophosphohydrolase activity"/>
    <property type="evidence" value="ECO:0007669"/>
    <property type="project" value="TreeGrafter"/>
</dbReference>
<organism evidence="4">
    <name type="scientific">viral metagenome</name>
    <dbReference type="NCBI Taxonomy" id="1070528"/>
    <lineage>
        <taxon>unclassified sequences</taxon>
        <taxon>metagenomes</taxon>
        <taxon>organismal metagenomes</taxon>
    </lineage>
</organism>
<dbReference type="PANTHER" id="PTHR11839">
    <property type="entry name" value="UDP/ADP-SUGAR PYROPHOSPHATASE"/>
    <property type="match status" value="1"/>
</dbReference>
<dbReference type="AlphaFoldDB" id="A0A6C0I1A3"/>
<reference evidence="4" key="1">
    <citation type="journal article" date="2020" name="Nature">
        <title>Giant virus diversity and host interactions through global metagenomics.</title>
        <authorList>
            <person name="Schulz F."/>
            <person name="Roux S."/>
            <person name="Paez-Espino D."/>
            <person name="Jungbluth S."/>
            <person name="Walsh D.A."/>
            <person name="Denef V.J."/>
            <person name="McMahon K.D."/>
            <person name="Konstantinidis K.T."/>
            <person name="Eloe-Fadrosh E.A."/>
            <person name="Kyrpides N.C."/>
            <person name="Woyke T."/>
        </authorList>
    </citation>
    <scope>NUCLEOTIDE SEQUENCE</scope>
    <source>
        <strain evidence="4">GVMAG-M-3300023184-186</strain>
    </source>
</reference>
<dbReference type="InterPro" id="IPR015797">
    <property type="entry name" value="NUDIX_hydrolase-like_dom_sf"/>
</dbReference>
<evidence type="ECO:0000256" key="1">
    <source>
        <dbReference type="ARBA" id="ARBA00001946"/>
    </source>
</evidence>
<comment type="cofactor">
    <cofactor evidence="1">
        <name>Mg(2+)</name>
        <dbReference type="ChEBI" id="CHEBI:18420"/>
    </cofactor>
</comment>
<dbReference type="Pfam" id="PF00293">
    <property type="entry name" value="NUDIX"/>
    <property type="match status" value="1"/>
</dbReference>
<evidence type="ECO:0000313" key="4">
    <source>
        <dbReference type="EMBL" id="QHT86549.1"/>
    </source>
</evidence>
<dbReference type="PANTHER" id="PTHR11839:SF18">
    <property type="entry name" value="NUDIX HYDROLASE DOMAIN-CONTAINING PROTEIN"/>
    <property type="match status" value="1"/>
</dbReference>
<dbReference type="GO" id="GO:0006753">
    <property type="term" value="P:nucleoside phosphate metabolic process"/>
    <property type="evidence" value="ECO:0007669"/>
    <property type="project" value="TreeGrafter"/>
</dbReference>
<dbReference type="EMBL" id="MN740071">
    <property type="protein sequence ID" value="QHT86549.1"/>
    <property type="molecule type" value="Genomic_DNA"/>
</dbReference>
<dbReference type="PROSITE" id="PS51462">
    <property type="entry name" value="NUDIX"/>
    <property type="match status" value="1"/>
</dbReference>
<keyword evidence="2" id="KW-0378">Hydrolase</keyword>
<sequence>MSEVKINGQSIPVSKSDIVTEEQFAKAIASLKFKNWVDSISSEYDMRSIHIQSVDMFGPNVGFIKLNCEAYFNGKPVPGIVFIRGNSVSILIILILPNGEKHILLVAQPRIAIGCSAYIEAVAGMMDENGNFIGVAAKEIKEETGLTIVESALIPLGGIYPSPGGCDEYIKLYAYEYPISEKEFLELQDKATGSMEENEQITLKTIPCSEIMYSEDPKLLCAWARYSVL</sequence>
<dbReference type="SUPFAM" id="SSF55811">
    <property type="entry name" value="Nudix"/>
    <property type="match status" value="1"/>
</dbReference>
<evidence type="ECO:0000259" key="3">
    <source>
        <dbReference type="PROSITE" id="PS51462"/>
    </source>
</evidence>
<feature type="domain" description="Nudix hydrolase" evidence="3">
    <location>
        <begin position="85"/>
        <end position="226"/>
    </location>
</feature>
<evidence type="ECO:0000256" key="2">
    <source>
        <dbReference type="ARBA" id="ARBA00022801"/>
    </source>
</evidence>
<accession>A0A6C0I1A3</accession>
<dbReference type="GO" id="GO:0080042">
    <property type="term" value="F:ADP-glucose pyrophosphohydrolase activity"/>
    <property type="evidence" value="ECO:0007669"/>
    <property type="project" value="TreeGrafter"/>
</dbReference>
<protein>
    <recommendedName>
        <fullName evidence="3">Nudix hydrolase domain-containing protein</fullName>
    </recommendedName>
</protein>
<dbReference type="CDD" id="cd03424">
    <property type="entry name" value="NUDIX_ADPRase_Nudt5_UGPPase_Nudt14"/>
    <property type="match status" value="1"/>
</dbReference>
<name>A0A6C0I1A3_9ZZZZ</name>
<dbReference type="GO" id="GO:0019693">
    <property type="term" value="P:ribose phosphate metabolic process"/>
    <property type="evidence" value="ECO:0007669"/>
    <property type="project" value="TreeGrafter"/>
</dbReference>